<accession>A0A553NR62</accession>
<feature type="compositionally biased region" description="Polar residues" evidence="1">
    <location>
        <begin position="972"/>
        <end position="984"/>
    </location>
</feature>
<feature type="compositionally biased region" description="Polar residues" evidence="1">
    <location>
        <begin position="1047"/>
        <end position="1066"/>
    </location>
</feature>
<feature type="compositionally biased region" description="Low complexity" evidence="1">
    <location>
        <begin position="1192"/>
        <end position="1201"/>
    </location>
</feature>
<feature type="compositionally biased region" description="Polar residues" evidence="1">
    <location>
        <begin position="351"/>
        <end position="380"/>
    </location>
</feature>
<evidence type="ECO:0000313" key="3">
    <source>
        <dbReference type="Proteomes" id="UP000318571"/>
    </source>
</evidence>
<feature type="region of interest" description="Disordered" evidence="1">
    <location>
        <begin position="833"/>
        <end position="946"/>
    </location>
</feature>
<protein>
    <submittedName>
        <fullName evidence="2">Uncharacterized protein</fullName>
    </submittedName>
</protein>
<proteinExistence type="predicted"/>
<feature type="region of interest" description="Disordered" evidence="1">
    <location>
        <begin position="114"/>
        <end position="142"/>
    </location>
</feature>
<dbReference type="Proteomes" id="UP000318571">
    <property type="component" value="Chromosome 4"/>
</dbReference>
<feature type="compositionally biased region" description="Basic and acidic residues" evidence="1">
    <location>
        <begin position="1273"/>
        <end position="1298"/>
    </location>
</feature>
<comment type="caution">
    <text evidence="2">The sequence shown here is derived from an EMBL/GenBank/DDBJ whole genome shotgun (WGS) entry which is preliminary data.</text>
</comment>
<reference evidence="2 3" key="1">
    <citation type="journal article" date="2018" name="Nat. Ecol. Evol.">
        <title>Genomic signatures of mitonuclear coevolution across populations of Tigriopus californicus.</title>
        <authorList>
            <person name="Barreto F.S."/>
            <person name="Watson E.T."/>
            <person name="Lima T.G."/>
            <person name="Willett C.S."/>
            <person name="Edmands S."/>
            <person name="Li W."/>
            <person name="Burton R.S."/>
        </authorList>
    </citation>
    <scope>NUCLEOTIDE SEQUENCE [LARGE SCALE GENOMIC DNA]</scope>
    <source>
        <strain evidence="2 3">San Diego</strain>
    </source>
</reference>
<feature type="compositionally biased region" description="Polar residues" evidence="1">
    <location>
        <begin position="897"/>
        <end position="912"/>
    </location>
</feature>
<feature type="compositionally biased region" description="Pro residues" evidence="1">
    <location>
        <begin position="127"/>
        <end position="142"/>
    </location>
</feature>
<feature type="compositionally biased region" description="Polar residues" evidence="1">
    <location>
        <begin position="286"/>
        <end position="303"/>
    </location>
</feature>
<evidence type="ECO:0000313" key="2">
    <source>
        <dbReference type="EMBL" id="TRY67924.1"/>
    </source>
</evidence>
<feature type="region of interest" description="Disordered" evidence="1">
    <location>
        <begin position="688"/>
        <end position="709"/>
    </location>
</feature>
<keyword evidence="3" id="KW-1185">Reference proteome</keyword>
<feature type="compositionally biased region" description="Basic and acidic residues" evidence="1">
    <location>
        <begin position="1234"/>
        <end position="1262"/>
    </location>
</feature>
<feature type="compositionally biased region" description="Low complexity" evidence="1">
    <location>
        <begin position="881"/>
        <end position="896"/>
    </location>
</feature>
<evidence type="ECO:0000256" key="1">
    <source>
        <dbReference type="SAM" id="MobiDB-lite"/>
    </source>
</evidence>
<feature type="compositionally biased region" description="Low complexity" evidence="1">
    <location>
        <begin position="273"/>
        <end position="285"/>
    </location>
</feature>
<sequence>MAFELNCCTGSERTFVVIQSHKSARVCVQEGKDDVRSSLDLLDSVIGEFDDGLLSGTDSEYMVDPRRQARESPSARSGPVQPIISDKRRIISDKIDNIFSEATHEIIYADENVSRRRSPVRRVNDPLPTPPQPVPPPPPPPMPMGLTGVNGMNGGGDGEVIVYEDYDRNHQTGGRSPSVTTSSTTTTTNVKAQIHSLEARGRDIQQMKRHNLNNGSKMSGDVKDKSRSRSENPPLARNQGFSYLDQRSSRVEMPPPMPEKTKIHLKPRHTQESSNGSFDRNSSSNTQNGTPTSRGLMQRTDSNARVVLNGREFFEDPPRRGISPGPVSKRYGKKKDSSAQQGARNQKNRSAESSVSHKSNSNPYESVQSRAGAFNSSNIKPESLDRDIPRVRNTRTPRASRLENSRLQNRRSRSMGALEAEEHLLYRTSGTVDPGRWGLLRPKSIATSAVRPRVSTIFVLRRHRGLKILVIEGVSSMGRTILQPVKQVREIGEVATRDVRMPNGVAHGDEVSKEVYSNLLRQTITNQIRLNNFSPGNLWTYHLAIDVFILTFQMMQAAMAAQQQQQQQQQQQHQLQNERLMRSNSKLALHQNDPEQIVLRQLNLDAQREYLKRRGFSPSHPFISGEVPIHPELQGRLPFNVPSRTIPMRPDDYQRFKPELWLQQRNPNPVPFNDVAMLQSELELRRRREVHRQNSQRTGGGDNEPQSFNSLPWEEIVMNTPSMEAHMARTHPGKSERKTEKIPPNMTSFANDRREEDRKKKEKTTWFGAKSPKDPTPTANGKHNGHWFMREKQDHQSMPSMAEGNEEPNETVGLSRTDTNRSSFGIILRDKFKKNPNVYFPKTESKRSHSSDTREPDEDGSDTDTLIHNMSEESYEKEESNSLSGSGSGLSTHSNSKGSSATSSLSPHNSMEGSPRMFSKESLFQAKISSSQPNVTMGKKTIRNYTPQASTTMLRELENKRHKANQRAVRSVPQNEMENKSSVDQMIEDFHRNLPPPSIHGGASSISPPVQQSHEDFDDFGEVPRLAEVRPEIPPTPDTFSKRTSKHGTLNSQISNWSVARSTASFDYQPAVDGSYSSRRRSPQDQLPVLAEDDTDPSRISPRGERIPPEGASHQSSSPIDIAQLEDDQKHRPSRAKVNEIRGEDLSDLLQEPPTDEEDGFSNLRKLISEGRLTGLNEKPPSFVPPTPPTTTKPKSSAAPTNNGQKGGGPRRAKQPAPDPTPQSRSKSQPPNRQLEKQPSRKTKEAPKPPRKNVESKAKRQVSESLEDLTQMDQKRPNEVRRSPSTHETKTKYELRREETDHMAQLIADSTEKKFNFNPFKGLLKKKNYSFDFN</sequence>
<feature type="compositionally biased region" description="Pro residues" evidence="1">
    <location>
        <begin position="1182"/>
        <end position="1191"/>
    </location>
</feature>
<feature type="compositionally biased region" description="Basic and acidic residues" evidence="1">
    <location>
        <begin position="843"/>
        <end position="854"/>
    </location>
</feature>
<feature type="compositionally biased region" description="Basic and acidic residues" evidence="1">
    <location>
        <begin position="1127"/>
        <end position="1145"/>
    </location>
</feature>
<feature type="compositionally biased region" description="Basic and acidic residues" evidence="1">
    <location>
        <begin position="220"/>
        <end position="230"/>
    </location>
</feature>
<feature type="region of interest" description="Disordered" evidence="1">
    <location>
        <begin position="959"/>
        <end position="1298"/>
    </location>
</feature>
<organism evidence="2 3">
    <name type="scientific">Tigriopus californicus</name>
    <name type="common">Marine copepod</name>
    <dbReference type="NCBI Taxonomy" id="6832"/>
    <lineage>
        <taxon>Eukaryota</taxon>
        <taxon>Metazoa</taxon>
        <taxon>Ecdysozoa</taxon>
        <taxon>Arthropoda</taxon>
        <taxon>Crustacea</taxon>
        <taxon>Multicrustacea</taxon>
        <taxon>Hexanauplia</taxon>
        <taxon>Copepoda</taxon>
        <taxon>Harpacticoida</taxon>
        <taxon>Harpacticidae</taxon>
        <taxon>Tigriopus</taxon>
    </lineage>
</organism>
<feature type="region of interest" description="Disordered" evidence="1">
    <location>
        <begin position="168"/>
        <end position="414"/>
    </location>
</feature>
<gene>
    <name evidence="2" type="ORF">TCAL_05183</name>
</gene>
<name>A0A553NR62_TIGCA</name>
<feature type="compositionally biased region" description="Polar residues" evidence="1">
    <location>
        <begin position="1222"/>
        <end position="1232"/>
    </location>
</feature>
<dbReference type="EMBL" id="VCGU01000011">
    <property type="protein sequence ID" value="TRY67924.1"/>
    <property type="molecule type" value="Genomic_DNA"/>
</dbReference>
<feature type="region of interest" description="Disordered" evidence="1">
    <location>
        <begin position="726"/>
        <end position="818"/>
    </location>
</feature>
<feature type="compositionally biased region" description="Basic and acidic residues" evidence="1">
    <location>
        <begin position="197"/>
        <end position="206"/>
    </location>
</feature>